<keyword evidence="2" id="KW-1133">Transmembrane helix</keyword>
<keyword evidence="4" id="KW-1185">Reference proteome</keyword>
<dbReference type="SUPFAM" id="SSF48113">
    <property type="entry name" value="Heme-dependent peroxidases"/>
    <property type="match status" value="1"/>
</dbReference>
<evidence type="ECO:0000256" key="1">
    <source>
        <dbReference type="ARBA" id="ARBA00022559"/>
    </source>
</evidence>
<keyword evidence="2" id="KW-0472">Membrane</keyword>
<feature type="non-terminal residue" evidence="3">
    <location>
        <position position="1"/>
    </location>
</feature>
<keyword evidence="1" id="KW-0560">Oxidoreductase</keyword>
<gene>
    <name evidence="3" type="ORF">LSTR_LSTR012441</name>
</gene>
<dbReference type="Proteomes" id="UP000291343">
    <property type="component" value="Unassembled WGS sequence"/>
</dbReference>
<evidence type="ECO:0000313" key="4">
    <source>
        <dbReference type="Proteomes" id="UP000291343"/>
    </source>
</evidence>
<sequence length="266" mass="30975">ILCSDVRDRLFGPNEFSRRDLGVLNIMRGRDNGVPDYNTVRSSFRLSRHKTWMEINPDLMEKDPDLMDALKAAYGEDVDNIDLYIGGMLESKDGPGELFSVIIMEQFQRLRTSDRFWFENVDNGIFTAEEIADLRKVKLWDVIVNATDVPPDAIQKNAFYWGSELAYIYACVFLGFVPLICGGAGYGVIKLQNKRRRQLRMKQEEEWLHANHRRLVKVRFWSGSKSLHSDRKGEKLRSVSFKIWRHYKPLKNHRYQTGVQRAVKGL</sequence>
<keyword evidence="2" id="KW-0812">Transmembrane</keyword>
<dbReference type="GO" id="GO:0004601">
    <property type="term" value="F:peroxidase activity"/>
    <property type="evidence" value="ECO:0007669"/>
    <property type="project" value="UniProtKB-KW"/>
</dbReference>
<keyword evidence="1" id="KW-0575">Peroxidase</keyword>
<dbReference type="InterPro" id="IPR019791">
    <property type="entry name" value="Haem_peroxidase_animal"/>
</dbReference>
<reference evidence="3 4" key="1">
    <citation type="journal article" date="2017" name="Gigascience">
        <title>Genome sequence of the small brown planthopper, Laodelphax striatellus.</title>
        <authorList>
            <person name="Zhu J."/>
            <person name="Jiang F."/>
            <person name="Wang X."/>
            <person name="Yang P."/>
            <person name="Bao Y."/>
            <person name="Zhao W."/>
            <person name="Wang W."/>
            <person name="Lu H."/>
            <person name="Wang Q."/>
            <person name="Cui N."/>
            <person name="Li J."/>
            <person name="Chen X."/>
            <person name="Luo L."/>
            <person name="Yu J."/>
            <person name="Kang L."/>
            <person name="Cui F."/>
        </authorList>
    </citation>
    <scope>NUCLEOTIDE SEQUENCE [LARGE SCALE GENOMIC DNA]</scope>
    <source>
        <strain evidence="3">Lst14</strain>
    </source>
</reference>
<dbReference type="AlphaFoldDB" id="A0A482X2S0"/>
<name>A0A482X2S0_LAOST</name>
<dbReference type="GO" id="GO:0020037">
    <property type="term" value="F:heme binding"/>
    <property type="evidence" value="ECO:0007669"/>
    <property type="project" value="InterPro"/>
</dbReference>
<dbReference type="STRING" id="195883.A0A482X2S0"/>
<evidence type="ECO:0000313" key="3">
    <source>
        <dbReference type="EMBL" id="RZF40187.1"/>
    </source>
</evidence>
<evidence type="ECO:0000256" key="2">
    <source>
        <dbReference type="SAM" id="Phobius"/>
    </source>
</evidence>
<comment type="caution">
    <text evidence="3">The sequence shown here is derived from an EMBL/GenBank/DDBJ whole genome shotgun (WGS) entry which is preliminary data.</text>
</comment>
<proteinExistence type="predicted"/>
<dbReference type="Pfam" id="PF03098">
    <property type="entry name" value="An_peroxidase"/>
    <property type="match status" value="1"/>
</dbReference>
<organism evidence="3 4">
    <name type="scientific">Laodelphax striatellus</name>
    <name type="common">Small brown planthopper</name>
    <name type="synonym">Delphax striatella</name>
    <dbReference type="NCBI Taxonomy" id="195883"/>
    <lineage>
        <taxon>Eukaryota</taxon>
        <taxon>Metazoa</taxon>
        <taxon>Ecdysozoa</taxon>
        <taxon>Arthropoda</taxon>
        <taxon>Hexapoda</taxon>
        <taxon>Insecta</taxon>
        <taxon>Pterygota</taxon>
        <taxon>Neoptera</taxon>
        <taxon>Paraneoptera</taxon>
        <taxon>Hemiptera</taxon>
        <taxon>Auchenorrhyncha</taxon>
        <taxon>Fulgoroidea</taxon>
        <taxon>Delphacidae</taxon>
        <taxon>Criomorphinae</taxon>
        <taxon>Laodelphax</taxon>
    </lineage>
</organism>
<dbReference type="InterPro" id="IPR037120">
    <property type="entry name" value="Haem_peroxidase_sf_animal"/>
</dbReference>
<dbReference type="Gene3D" id="1.10.640.10">
    <property type="entry name" value="Haem peroxidase domain superfamily, animal type"/>
    <property type="match status" value="1"/>
</dbReference>
<dbReference type="OrthoDB" id="6019201at2759"/>
<dbReference type="PANTHER" id="PTHR11475">
    <property type="entry name" value="OXIDASE/PEROXIDASE"/>
    <property type="match status" value="1"/>
</dbReference>
<dbReference type="InterPro" id="IPR010255">
    <property type="entry name" value="Haem_peroxidase_sf"/>
</dbReference>
<dbReference type="PANTHER" id="PTHR11475:SF144">
    <property type="entry name" value="NAD(P)H OXIDASE (H2O2-FORMING)"/>
    <property type="match status" value="1"/>
</dbReference>
<feature type="transmembrane region" description="Helical" evidence="2">
    <location>
        <begin position="166"/>
        <end position="189"/>
    </location>
</feature>
<dbReference type="InParanoid" id="A0A482X2S0"/>
<accession>A0A482X2S0</accession>
<protein>
    <submittedName>
        <fullName evidence="3">Uncharacterized protein</fullName>
    </submittedName>
</protein>
<dbReference type="GO" id="GO:0006979">
    <property type="term" value="P:response to oxidative stress"/>
    <property type="evidence" value="ECO:0007669"/>
    <property type="project" value="InterPro"/>
</dbReference>
<dbReference type="EMBL" id="QKKF02019168">
    <property type="protein sequence ID" value="RZF40187.1"/>
    <property type="molecule type" value="Genomic_DNA"/>
</dbReference>
<dbReference type="PROSITE" id="PS50292">
    <property type="entry name" value="PEROXIDASE_3"/>
    <property type="match status" value="1"/>
</dbReference>